<dbReference type="AlphaFoldDB" id="A0A8R7UZ56"/>
<evidence type="ECO:0000313" key="2">
    <source>
        <dbReference type="EnsemblPlants" id="TuG1812G0700001347.01.T01.cds248893"/>
    </source>
</evidence>
<proteinExistence type="predicted"/>
<dbReference type="InterPro" id="IPR032675">
    <property type="entry name" value="LRR_dom_sf"/>
</dbReference>
<dbReference type="InterPro" id="IPR056789">
    <property type="entry name" value="LRR_R13L1-DRL21"/>
</dbReference>
<dbReference type="Gramene" id="TuG1812G0700001347.01.T01">
    <property type="protein sequence ID" value="TuG1812G0700001347.01.T01.cds248893"/>
    <property type="gene ID" value="TuG1812G0700001347.01"/>
</dbReference>
<dbReference type="SUPFAM" id="SSF52058">
    <property type="entry name" value="L domain-like"/>
    <property type="match status" value="1"/>
</dbReference>
<reference evidence="2" key="2">
    <citation type="submission" date="2018-03" db="EMBL/GenBank/DDBJ databases">
        <title>The Triticum urartu genome reveals the dynamic nature of wheat genome evolution.</title>
        <authorList>
            <person name="Ling H."/>
            <person name="Ma B."/>
            <person name="Shi X."/>
            <person name="Liu H."/>
            <person name="Dong L."/>
            <person name="Sun H."/>
            <person name="Cao Y."/>
            <person name="Gao Q."/>
            <person name="Zheng S."/>
            <person name="Li Y."/>
            <person name="Yu Y."/>
            <person name="Du H."/>
            <person name="Qi M."/>
            <person name="Li Y."/>
            <person name="Yu H."/>
            <person name="Cui Y."/>
            <person name="Wang N."/>
            <person name="Chen C."/>
            <person name="Wu H."/>
            <person name="Zhao Y."/>
            <person name="Zhang J."/>
            <person name="Li Y."/>
            <person name="Zhou W."/>
            <person name="Zhang B."/>
            <person name="Hu W."/>
            <person name="Eijk M."/>
            <person name="Tang J."/>
            <person name="Witsenboer H."/>
            <person name="Zhao S."/>
            <person name="Li Z."/>
            <person name="Zhang A."/>
            <person name="Wang D."/>
            <person name="Liang C."/>
        </authorList>
    </citation>
    <scope>NUCLEOTIDE SEQUENCE [LARGE SCALE GENOMIC DNA]</scope>
    <source>
        <strain evidence="2">cv. G1812</strain>
    </source>
</reference>
<dbReference type="Gene3D" id="3.80.10.10">
    <property type="entry name" value="Ribonuclease Inhibitor"/>
    <property type="match status" value="1"/>
</dbReference>
<evidence type="ECO:0000259" key="1">
    <source>
        <dbReference type="Pfam" id="PF25019"/>
    </source>
</evidence>
<organism evidence="2 3">
    <name type="scientific">Triticum urartu</name>
    <name type="common">Red wild einkorn</name>
    <name type="synonym">Crithodium urartu</name>
    <dbReference type="NCBI Taxonomy" id="4572"/>
    <lineage>
        <taxon>Eukaryota</taxon>
        <taxon>Viridiplantae</taxon>
        <taxon>Streptophyta</taxon>
        <taxon>Embryophyta</taxon>
        <taxon>Tracheophyta</taxon>
        <taxon>Spermatophyta</taxon>
        <taxon>Magnoliopsida</taxon>
        <taxon>Liliopsida</taxon>
        <taxon>Poales</taxon>
        <taxon>Poaceae</taxon>
        <taxon>BOP clade</taxon>
        <taxon>Pooideae</taxon>
        <taxon>Triticodae</taxon>
        <taxon>Triticeae</taxon>
        <taxon>Triticinae</taxon>
        <taxon>Triticum</taxon>
    </lineage>
</organism>
<dbReference type="Pfam" id="PF25019">
    <property type="entry name" value="LRR_R13L1-DRL21"/>
    <property type="match status" value="1"/>
</dbReference>
<name>A0A8R7UZ56_TRIUA</name>
<protein>
    <recommendedName>
        <fullName evidence="1">R13L1/DRL21-like LRR repeat region domain-containing protein</fullName>
    </recommendedName>
</protein>
<dbReference type="EnsemblPlants" id="TuG1812G0700001347.01.T01">
    <property type="protein sequence ID" value="TuG1812G0700001347.01.T01.cds248893"/>
    <property type="gene ID" value="TuG1812G0700001347.01"/>
</dbReference>
<keyword evidence="3" id="KW-1185">Reference proteome</keyword>
<accession>A0A8R7UZ56</accession>
<feature type="domain" description="R13L1/DRL21-like LRR repeat region" evidence="1">
    <location>
        <begin position="48"/>
        <end position="178"/>
    </location>
</feature>
<dbReference type="PANTHER" id="PTHR47186">
    <property type="entry name" value="LEUCINE-RICH REPEAT-CONTAINING PROTEIN 57"/>
    <property type="match status" value="1"/>
</dbReference>
<reference evidence="2" key="3">
    <citation type="submission" date="2022-06" db="UniProtKB">
        <authorList>
            <consortium name="EnsemblPlants"/>
        </authorList>
    </citation>
    <scope>IDENTIFICATION</scope>
</reference>
<dbReference type="PANTHER" id="PTHR47186:SF3">
    <property type="entry name" value="OS09G0267800 PROTEIN"/>
    <property type="match status" value="1"/>
</dbReference>
<sequence>MMMGLRKLIHLYLFGCDKLERMPRNIGQLNNLHTLTTFVVDNRDGCGIEELKELRQLHGRLELYRLRKIKSVNHAKEANLQQKKNLSELLFSWGRTKYNKPGNEACNDEEVFQHLKPHSKIHFLELYGYGGIAIPQWMSVPQMFRCLRQLVISNWIRCKNIPVVWLSPSLEYLSLENMGKLKTVCDNLCIEGGGHSTPLQVFPKLKKMDLKKLCSLEGWAENNAGVAIDGLVIFPVLEELIIRECPKLASFPLCPVLKDL</sequence>
<dbReference type="Proteomes" id="UP000015106">
    <property type="component" value="Chromosome 7"/>
</dbReference>
<reference evidence="3" key="1">
    <citation type="journal article" date="2013" name="Nature">
        <title>Draft genome of the wheat A-genome progenitor Triticum urartu.</title>
        <authorList>
            <person name="Ling H.Q."/>
            <person name="Zhao S."/>
            <person name="Liu D."/>
            <person name="Wang J."/>
            <person name="Sun H."/>
            <person name="Zhang C."/>
            <person name="Fan H."/>
            <person name="Li D."/>
            <person name="Dong L."/>
            <person name="Tao Y."/>
            <person name="Gao C."/>
            <person name="Wu H."/>
            <person name="Li Y."/>
            <person name="Cui Y."/>
            <person name="Guo X."/>
            <person name="Zheng S."/>
            <person name="Wang B."/>
            <person name="Yu K."/>
            <person name="Liang Q."/>
            <person name="Yang W."/>
            <person name="Lou X."/>
            <person name="Chen J."/>
            <person name="Feng M."/>
            <person name="Jian J."/>
            <person name="Zhang X."/>
            <person name="Luo G."/>
            <person name="Jiang Y."/>
            <person name="Liu J."/>
            <person name="Wang Z."/>
            <person name="Sha Y."/>
            <person name="Zhang B."/>
            <person name="Wu H."/>
            <person name="Tang D."/>
            <person name="Shen Q."/>
            <person name="Xue P."/>
            <person name="Zou S."/>
            <person name="Wang X."/>
            <person name="Liu X."/>
            <person name="Wang F."/>
            <person name="Yang Y."/>
            <person name="An X."/>
            <person name="Dong Z."/>
            <person name="Zhang K."/>
            <person name="Zhang X."/>
            <person name="Luo M.C."/>
            <person name="Dvorak J."/>
            <person name="Tong Y."/>
            <person name="Wang J."/>
            <person name="Yang H."/>
            <person name="Li Z."/>
            <person name="Wang D."/>
            <person name="Zhang A."/>
            <person name="Wang J."/>
        </authorList>
    </citation>
    <scope>NUCLEOTIDE SEQUENCE</scope>
    <source>
        <strain evidence="3">cv. G1812</strain>
    </source>
</reference>
<evidence type="ECO:0000313" key="3">
    <source>
        <dbReference type="Proteomes" id="UP000015106"/>
    </source>
</evidence>